<organism evidence="2 3">
    <name type="scientific">Rattus norvegicus</name>
    <name type="common">Rat</name>
    <dbReference type="NCBI Taxonomy" id="10116"/>
    <lineage>
        <taxon>Eukaryota</taxon>
        <taxon>Metazoa</taxon>
        <taxon>Chordata</taxon>
        <taxon>Craniata</taxon>
        <taxon>Vertebrata</taxon>
        <taxon>Euteleostomi</taxon>
        <taxon>Mammalia</taxon>
        <taxon>Eutheria</taxon>
        <taxon>Euarchontoglires</taxon>
        <taxon>Glires</taxon>
        <taxon>Rodentia</taxon>
        <taxon>Myomorpha</taxon>
        <taxon>Muroidea</taxon>
        <taxon>Muridae</taxon>
        <taxon>Murinae</taxon>
        <taxon>Rattus</taxon>
    </lineage>
</organism>
<evidence type="ECO:0000313" key="2">
    <source>
        <dbReference type="EMBL" id="EDM17087.1"/>
    </source>
</evidence>
<reference evidence="2 3" key="1">
    <citation type="submission" date="2005-09" db="EMBL/GenBank/DDBJ databases">
        <authorList>
            <person name="Mural R.J."/>
            <person name="Li P.W."/>
            <person name="Adams M.D."/>
            <person name="Amanatides P.G."/>
            <person name="Baden-Tillson H."/>
            <person name="Barnstead M."/>
            <person name="Chin S.H."/>
            <person name="Dew I."/>
            <person name="Evans C.A."/>
            <person name="Ferriera S."/>
            <person name="Flanigan M."/>
            <person name="Fosler C."/>
            <person name="Glodek A."/>
            <person name="Gu Z."/>
            <person name="Holt R.A."/>
            <person name="Jennings D."/>
            <person name="Kraft C.L."/>
            <person name="Lu F."/>
            <person name="Nguyen T."/>
            <person name="Nusskern D.R."/>
            <person name="Pfannkoch C.M."/>
            <person name="Sitter C."/>
            <person name="Sutton G.G."/>
            <person name="Venter J.C."/>
            <person name="Wang Z."/>
            <person name="Woodage T."/>
            <person name="Zheng X.H."/>
            <person name="Zhong F."/>
        </authorList>
    </citation>
    <scope>NUCLEOTIDE SEQUENCE [LARGE SCALE GENOMIC DNA]</scope>
    <source>
        <strain>BN</strain>
        <strain evidence="3">Sprague-Dawley</strain>
    </source>
</reference>
<dbReference type="EMBL" id="CH473960">
    <property type="protein sequence ID" value="EDM17087.1"/>
    <property type="molecule type" value="Genomic_DNA"/>
</dbReference>
<name>A6IFG1_RAT</name>
<sequence length="51" mass="6001">MSTLCCMFLLKWVILHPTTSTDTGKTHWTCNAWRYHFRPVETQTCLEVLVT</sequence>
<dbReference type="Proteomes" id="UP000234681">
    <property type="component" value="Chromosome 7"/>
</dbReference>
<accession>A6IFG1</accession>
<proteinExistence type="predicted"/>
<protein>
    <submittedName>
        <fullName evidence="2">RCG48782</fullName>
    </submittedName>
</protein>
<feature type="chain" id="PRO_5039922968" evidence="1">
    <location>
        <begin position="21"/>
        <end position="51"/>
    </location>
</feature>
<evidence type="ECO:0000256" key="1">
    <source>
        <dbReference type="SAM" id="SignalP"/>
    </source>
</evidence>
<feature type="signal peptide" evidence="1">
    <location>
        <begin position="1"/>
        <end position="20"/>
    </location>
</feature>
<evidence type="ECO:0000313" key="3">
    <source>
        <dbReference type="Proteomes" id="UP000234681"/>
    </source>
</evidence>
<gene>
    <name evidence="2" type="ORF">rCG_48782</name>
</gene>
<keyword evidence="1" id="KW-0732">Signal</keyword>
<dbReference type="AlphaFoldDB" id="A6IFG1"/>